<evidence type="ECO:0000313" key="4">
    <source>
        <dbReference type="EMBL" id="RRR69326.1"/>
    </source>
</evidence>
<dbReference type="EMBL" id="RSAS01000647">
    <property type="protein sequence ID" value="RRR69326.1"/>
    <property type="molecule type" value="Genomic_DNA"/>
</dbReference>
<dbReference type="SUPFAM" id="SSF53335">
    <property type="entry name" value="S-adenosyl-L-methionine-dependent methyltransferases"/>
    <property type="match status" value="1"/>
</dbReference>
<keyword evidence="2 4" id="KW-0808">Transferase</keyword>
<proteinExistence type="predicted"/>
<protein>
    <submittedName>
        <fullName evidence="4">Class I SAM-dependent methyltransferase</fullName>
    </submittedName>
</protein>
<keyword evidence="1 4" id="KW-0489">Methyltransferase</keyword>
<feature type="domain" description="Methyltransferase" evidence="3">
    <location>
        <begin position="49"/>
        <end position="143"/>
    </location>
</feature>
<dbReference type="Gene3D" id="2.20.25.110">
    <property type="entry name" value="S-adenosyl-L-methionine-dependent methyltransferases"/>
    <property type="match status" value="1"/>
</dbReference>
<dbReference type="AlphaFoldDB" id="A0A426TVE7"/>
<organism evidence="4 5">
    <name type="scientific">Candidatus Viridilinea halotolerans</name>
    <dbReference type="NCBI Taxonomy" id="2491704"/>
    <lineage>
        <taxon>Bacteria</taxon>
        <taxon>Bacillati</taxon>
        <taxon>Chloroflexota</taxon>
        <taxon>Chloroflexia</taxon>
        <taxon>Chloroflexales</taxon>
        <taxon>Chloroflexineae</taxon>
        <taxon>Oscillochloridaceae</taxon>
        <taxon>Candidatus Viridilinea</taxon>
    </lineage>
</organism>
<evidence type="ECO:0000256" key="1">
    <source>
        <dbReference type="ARBA" id="ARBA00022603"/>
    </source>
</evidence>
<evidence type="ECO:0000256" key="2">
    <source>
        <dbReference type="ARBA" id="ARBA00022679"/>
    </source>
</evidence>
<gene>
    <name evidence="4" type="ORF">EI684_16060</name>
</gene>
<dbReference type="Proteomes" id="UP000280307">
    <property type="component" value="Unassembled WGS sequence"/>
</dbReference>
<dbReference type="GO" id="GO:0032259">
    <property type="term" value="P:methylation"/>
    <property type="evidence" value="ECO:0007669"/>
    <property type="project" value="UniProtKB-KW"/>
</dbReference>
<dbReference type="Gene3D" id="3.40.50.150">
    <property type="entry name" value="Vaccinia Virus protein VP39"/>
    <property type="match status" value="1"/>
</dbReference>
<name>A0A426TVE7_9CHLR</name>
<dbReference type="InterPro" id="IPR029063">
    <property type="entry name" value="SAM-dependent_MTases_sf"/>
</dbReference>
<dbReference type="PANTHER" id="PTHR43861:SF1">
    <property type="entry name" value="TRANS-ACONITATE 2-METHYLTRANSFERASE"/>
    <property type="match status" value="1"/>
</dbReference>
<comment type="caution">
    <text evidence="4">The sequence shown here is derived from an EMBL/GenBank/DDBJ whole genome shotgun (WGS) entry which is preliminary data.</text>
</comment>
<dbReference type="GO" id="GO:0008168">
    <property type="term" value="F:methyltransferase activity"/>
    <property type="evidence" value="ECO:0007669"/>
    <property type="project" value="UniProtKB-KW"/>
</dbReference>
<evidence type="ECO:0000313" key="5">
    <source>
        <dbReference type="Proteomes" id="UP000280307"/>
    </source>
</evidence>
<dbReference type="PANTHER" id="PTHR43861">
    <property type="entry name" value="TRANS-ACONITATE 2-METHYLTRANSFERASE-RELATED"/>
    <property type="match status" value="1"/>
</dbReference>
<reference evidence="4 5" key="1">
    <citation type="submission" date="2018-12" db="EMBL/GenBank/DDBJ databases">
        <title>Genome Sequence of Candidatus Viridilinea halotolerans isolated from saline sulfide-rich spring.</title>
        <authorList>
            <person name="Grouzdev D.S."/>
            <person name="Burganskaya E.I."/>
            <person name="Krutkina M.S."/>
            <person name="Sukhacheva M.V."/>
            <person name="Gorlenko V.M."/>
        </authorList>
    </citation>
    <scope>NUCLEOTIDE SEQUENCE [LARGE SCALE GENOMIC DNA]</scope>
    <source>
        <strain evidence="4">Chok-6</strain>
    </source>
</reference>
<dbReference type="Pfam" id="PF13649">
    <property type="entry name" value="Methyltransf_25"/>
    <property type="match status" value="1"/>
</dbReference>
<dbReference type="InterPro" id="IPR041698">
    <property type="entry name" value="Methyltransf_25"/>
</dbReference>
<accession>A0A426TVE7</accession>
<evidence type="ECO:0000259" key="3">
    <source>
        <dbReference type="Pfam" id="PF13649"/>
    </source>
</evidence>
<dbReference type="CDD" id="cd02440">
    <property type="entry name" value="AdoMet_MTases"/>
    <property type="match status" value="1"/>
</dbReference>
<sequence length="268" mass="29530">MTDNSLSDWWEELLQVHEFIHYHEHATALTCREVDFLVEALALQGGETILDLGCGGGRHSLELARRGITMVGLDVAASVLKHARATASSEALAVEFVQADMRMLSEDARFDAVLMMNSSFGLFDDAANAAMLATCARALVPAGRLVLQCINPYQIESYLRDMRSAWYALGEGVVLREAAFDPRHAMLQLGFRYLNANQGLDVHHPGDHVRLYGFPELSNLLHSAGLRPLSLFADAALPPEPFAETSQWQVVVARKEREVVSVDAESPL</sequence>